<dbReference type="PROSITE" id="PS50850">
    <property type="entry name" value="MFS"/>
    <property type="match status" value="1"/>
</dbReference>
<reference evidence="7 8" key="1">
    <citation type="journal article" date="2019" name="Environ. Microbiol.">
        <title>Species interactions and distinct microbial communities in high Arctic permafrost affected cryosols are associated with the CH4 and CO2 gas fluxes.</title>
        <authorList>
            <person name="Altshuler I."/>
            <person name="Hamel J."/>
            <person name="Turney S."/>
            <person name="Magnuson E."/>
            <person name="Levesque R."/>
            <person name="Greer C."/>
            <person name="Whyte L.G."/>
        </authorList>
    </citation>
    <scope>NUCLEOTIDE SEQUENCE [LARGE SCALE GENOMIC DNA]</scope>
    <source>
        <strain evidence="7 8">E4</strain>
    </source>
</reference>
<dbReference type="OrthoDB" id="9807274at2"/>
<feature type="domain" description="Major facilitator superfamily (MFS) profile" evidence="6">
    <location>
        <begin position="19"/>
        <end position="466"/>
    </location>
</feature>
<dbReference type="EMBL" id="RCZD01000002">
    <property type="protein sequence ID" value="TPG63884.1"/>
    <property type="molecule type" value="Genomic_DNA"/>
</dbReference>
<evidence type="ECO:0000256" key="3">
    <source>
        <dbReference type="ARBA" id="ARBA00022989"/>
    </source>
</evidence>
<dbReference type="Gene3D" id="1.20.1250.20">
    <property type="entry name" value="MFS general substrate transporter like domains"/>
    <property type="match status" value="1"/>
</dbReference>
<evidence type="ECO:0000259" key="6">
    <source>
        <dbReference type="PROSITE" id="PS50850"/>
    </source>
</evidence>
<dbReference type="GO" id="GO:0022857">
    <property type="term" value="F:transmembrane transporter activity"/>
    <property type="evidence" value="ECO:0007669"/>
    <property type="project" value="InterPro"/>
</dbReference>
<feature type="transmembrane region" description="Helical" evidence="5">
    <location>
        <begin position="303"/>
        <end position="321"/>
    </location>
</feature>
<dbReference type="PANTHER" id="PTHR23501">
    <property type="entry name" value="MAJOR FACILITATOR SUPERFAMILY"/>
    <property type="match status" value="1"/>
</dbReference>
<evidence type="ECO:0000256" key="5">
    <source>
        <dbReference type="SAM" id="Phobius"/>
    </source>
</evidence>
<dbReference type="Pfam" id="PF07690">
    <property type="entry name" value="MFS_1"/>
    <property type="match status" value="1"/>
</dbReference>
<name>A0A502GPS1_9GAMM</name>
<accession>A0A502GPS1</accession>
<evidence type="ECO:0000313" key="8">
    <source>
        <dbReference type="Proteomes" id="UP000317663"/>
    </source>
</evidence>
<organism evidence="7 8">
    <name type="scientific">Ewingella americana</name>
    <dbReference type="NCBI Taxonomy" id="41202"/>
    <lineage>
        <taxon>Bacteria</taxon>
        <taxon>Pseudomonadati</taxon>
        <taxon>Pseudomonadota</taxon>
        <taxon>Gammaproteobacteria</taxon>
        <taxon>Enterobacterales</taxon>
        <taxon>Yersiniaceae</taxon>
        <taxon>Ewingella</taxon>
    </lineage>
</organism>
<feature type="transmembrane region" description="Helical" evidence="5">
    <location>
        <begin position="142"/>
        <end position="164"/>
    </location>
</feature>
<comment type="subcellular location">
    <subcellularLocation>
        <location evidence="1">Membrane</location>
        <topology evidence="1">Multi-pass membrane protein</topology>
    </subcellularLocation>
</comment>
<dbReference type="RefSeq" id="WP_140470410.1">
    <property type="nucleotide sequence ID" value="NZ_RCZD01000002.1"/>
</dbReference>
<protein>
    <submittedName>
        <fullName evidence="7">MFS transporter</fullName>
    </submittedName>
</protein>
<feature type="transmembrane region" description="Helical" evidence="5">
    <location>
        <begin position="20"/>
        <end position="41"/>
    </location>
</feature>
<keyword evidence="3 5" id="KW-1133">Transmembrane helix</keyword>
<feature type="transmembrane region" description="Helical" evidence="5">
    <location>
        <begin position="360"/>
        <end position="381"/>
    </location>
</feature>
<feature type="transmembrane region" description="Helical" evidence="5">
    <location>
        <begin position="333"/>
        <end position="354"/>
    </location>
</feature>
<dbReference type="PANTHER" id="PTHR23501:SF154">
    <property type="entry name" value="MULTIDRUG-EFFLUX TRANSPORTER RV1634-RELATED"/>
    <property type="match status" value="1"/>
</dbReference>
<proteinExistence type="predicted"/>
<gene>
    <name evidence="7" type="ORF">EAH77_03365</name>
</gene>
<feature type="transmembrane region" description="Helical" evidence="5">
    <location>
        <begin position="53"/>
        <end position="73"/>
    </location>
</feature>
<feature type="transmembrane region" description="Helical" evidence="5">
    <location>
        <begin position="170"/>
        <end position="192"/>
    </location>
</feature>
<dbReference type="SUPFAM" id="SSF103473">
    <property type="entry name" value="MFS general substrate transporter"/>
    <property type="match status" value="1"/>
</dbReference>
<dbReference type="InterPro" id="IPR020846">
    <property type="entry name" value="MFS_dom"/>
</dbReference>
<dbReference type="AlphaFoldDB" id="A0A502GPS1"/>
<keyword evidence="2 5" id="KW-0812">Transmembrane</keyword>
<evidence type="ECO:0000256" key="4">
    <source>
        <dbReference type="ARBA" id="ARBA00023136"/>
    </source>
</evidence>
<sequence length="478" mass="50255">MSENESGWSGLFSAENRGSAVALSAGVALFATNSYIVITILPSVVEDIGGLAWYAWNMTLFVVSSILGSALSARLMRKAGPRGSYLTATGIFMAGAALCAAAPSMQILLLGRAIQGLGGGFLFALSYAMINLVFKESLWPRAMALISAMWGIATLVGPAIGGIFAELHAWRFAFGLLVPVTLLFGVLVWRTLPAQQVKPQEAEPLPLIQLALLTGSVLVVSAGSLSAHGWVNLGSIVVAMLMVMLLRQREFSSKVRLLPRNSLSLSSPLCWLYMTMALLMIGLGCEIYVPYMLQHLHGQTPLAAGYITAAAAAGWTLSEMTSAGWTDRRANQAIVSGPAILAVGLVLLLASVPVVFGPPWLNLSGIVLGLTLAGFGIGLGWPHLLTRVLQQADEQEKETAGASITLVQSFAAALGAALAGTIANLAGVNNGGADAASNAAFWLFLFFIIPSALGIFTAWRSVSKRRISHPDQMACSKG</sequence>
<feature type="transmembrane region" description="Helical" evidence="5">
    <location>
        <begin position="109"/>
        <end position="130"/>
    </location>
</feature>
<keyword evidence="4 5" id="KW-0472">Membrane</keyword>
<feature type="transmembrane region" description="Helical" evidence="5">
    <location>
        <begin position="204"/>
        <end position="223"/>
    </location>
</feature>
<comment type="caution">
    <text evidence="7">The sequence shown here is derived from an EMBL/GenBank/DDBJ whole genome shotgun (WGS) entry which is preliminary data.</text>
</comment>
<dbReference type="Proteomes" id="UP000317663">
    <property type="component" value="Unassembled WGS sequence"/>
</dbReference>
<dbReference type="GO" id="GO:0005886">
    <property type="term" value="C:plasma membrane"/>
    <property type="evidence" value="ECO:0007669"/>
    <property type="project" value="TreeGrafter"/>
</dbReference>
<feature type="transmembrane region" description="Helical" evidence="5">
    <location>
        <begin position="229"/>
        <end position="247"/>
    </location>
</feature>
<feature type="transmembrane region" description="Helical" evidence="5">
    <location>
        <begin position="439"/>
        <end position="459"/>
    </location>
</feature>
<evidence type="ECO:0000256" key="1">
    <source>
        <dbReference type="ARBA" id="ARBA00004141"/>
    </source>
</evidence>
<feature type="transmembrane region" description="Helical" evidence="5">
    <location>
        <begin position="268"/>
        <end position="291"/>
    </location>
</feature>
<feature type="transmembrane region" description="Helical" evidence="5">
    <location>
        <begin position="85"/>
        <end position="103"/>
    </location>
</feature>
<feature type="transmembrane region" description="Helical" evidence="5">
    <location>
        <begin position="402"/>
        <end position="427"/>
    </location>
</feature>
<keyword evidence="8" id="KW-1185">Reference proteome</keyword>
<dbReference type="InterPro" id="IPR036259">
    <property type="entry name" value="MFS_trans_sf"/>
</dbReference>
<evidence type="ECO:0000313" key="7">
    <source>
        <dbReference type="EMBL" id="TPG63884.1"/>
    </source>
</evidence>
<dbReference type="Gene3D" id="1.20.1720.10">
    <property type="entry name" value="Multidrug resistance protein D"/>
    <property type="match status" value="1"/>
</dbReference>
<dbReference type="InterPro" id="IPR011701">
    <property type="entry name" value="MFS"/>
</dbReference>
<evidence type="ECO:0000256" key="2">
    <source>
        <dbReference type="ARBA" id="ARBA00022692"/>
    </source>
</evidence>